<accession>A0A6S6SSY5</accession>
<evidence type="ECO:0000313" key="1">
    <source>
        <dbReference type="EMBL" id="CAA6806374.1"/>
    </source>
</evidence>
<gene>
    <name evidence="1" type="ORF">HELGO_WM12776</name>
</gene>
<organism evidence="1">
    <name type="scientific">uncultured Sulfurovum sp</name>
    <dbReference type="NCBI Taxonomy" id="269237"/>
    <lineage>
        <taxon>Bacteria</taxon>
        <taxon>Pseudomonadati</taxon>
        <taxon>Campylobacterota</taxon>
        <taxon>Epsilonproteobacteria</taxon>
        <taxon>Campylobacterales</taxon>
        <taxon>Sulfurovaceae</taxon>
        <taxon>Sulfurovum</taxon>
        <taxon>environmental samples</taxon>
    </lineage>
</organism>
<reference evidence="1" key="1">
    <citation type="submission" date="2020-01" db="EMBL/GenBank/DDBJ databases">
        <authorList>
            <person name="Meier V. D."/>
            <person name="Meier V D."/>
        </authorList>
    </citation>
    <scope>NUCLEOTIDE SEQUENCE</scope>
    <source>
        <strain evidence="1">HLG_WM_MAG_05</strain>
    </source>
</reference>
<protein>
    <recommendedName>
        <fullName evidence="2">Co-chaperone DjlA N-terminal domain-containing protein</fullName>
    </recommendedName>
</protein>
<proteinExistence type="predicted"/>
<sequence>MITTYENYITLLTVYIYGKEKANLFESALYTPTKELKDSIKTLMCKHPLLCDILDKELKIDNAFKYLTQYIHNKKFSEEKFYEANQANFELNEEEKETIIQILINISNENNKISIQEKDVGRHIAHHLFNKKEYFQSLIEKQDIINNLLDFSNYNKKVYYQLFSLASLYIILKDYYPKYEEVILNPTEKFYQQLEDLFINVPVLDPIIDKDIVIKESVIILQSCIEKHHMIESKFFHYMKSLKENLESLDKENFLQGILQILSIDGKITQKEEIFYRKLSDIINFNQHTSKKLRHAFIVKKIYSIHWEK</sequence>
<name>A0A6S6SSY5_9BACT</name>
<evidence type="ECO:0008006" key="2">
    <source>
        <dbReference type="Google" id="ProtNLM"/>
    </source>
</evidence>
<dbReference type="AlphaFoldDB" id="A0A6S6SSY5"/>
<dbReference type="EMBL" id="CACVAU010000021">
    <property type="protein sequence ID" value="CAA6806374.1"/>
    <property type="molecule type" value="Genomic_DNA"/>
</dbReference>